<dbReference type="AlphaFoldDB" id="A0A4Z2JAV7"/>
<evidence type="ECO:0000313" key="3">
    <source>
        <dbReference type="Proteomes" id="UP000314294"/>
    </source>
</evidence>
<comment type="caution">
    <text evidence="2">The sequence shown here is derived from an EMBL/GenBank/DDBJ whole genome shotgun (WGS) entry which is preliminary data.</text>
</comment>
<feature type="region of interest" description="Disordered" evidence="1">
    <location>
        <begin position="1"/>
        <end position="97"/>
    </location>
</feature>
<organism evidence="2 3">
    <name type="scientific">Liparis tanakae</name>
    <name type="common">Tanaka's snailfish</name>
    <dbReference type="NCBI Taxonomy" id="230148"/>
    <lineage>
        <taxon>Eukaryota</taxon>
        <taxon>Metazoa</taxon>
        <taxon>Chordata</taxon>
        <taxon>Craniata</taxon>
        <taxon>Vertebrata</taxon>
        <taxon>Euteleostomi</taxon>
        <taxon>Actinopterygii</taxon>
        <taxon>Neopterygii</taxon>
        <taxon>Teleostei</taxon>
        <taxon>Neoteleostei</taxon>
        <taxon>Acanthomorphata</taxon>
        <taxon>Eupercaria</taxon>
        <taxon>Perciformes</taxon>
        <taxon>Cottioidei</taxon>
        <taxon>Cottales</taxon>
        <taxon>Liparidae</taxon>
        <taxon>Liparis</taxon>
    </lineage>
</organism>
<gene>
    <name evidence="2" type="ORF">EYF80_002719</name>
</gene>
<accession>A0A4Z2JAV7</accession>
<protein>
    <submittedName>
        <fullName evidence="2">Uncharacterized protein</fullName>
    </submittedName>
</protein>
<evidence type="ECO:0000256" key="1">
    <source>
        <dbReference type="SAM" id="MobiDB-lite"/>
    </source>
</evidence>
<name>A0A4Z2JAV7_9TELE</name>
<evidence type="ECO:0000313" key="2">
    <source>
        <dbReference type="EMBL" id="TNN86964.1"/>
    </source>
</evidence>
<proteinExistence type="predicted"/>
<feature type="compositionally biased region" description="Basic residues" evidence="1">
    <location>
        <begin position="12"/>
        <end position="21"/>
    </location>
</feature>
<keyword evidence="3" id="KW-1185">Reference proteome</keyword>
<reference evidence="2 3" key="1">
    <citation type="submission" date="2019-03" db="EMBL/GenBank/DDBJ databases">
        <title>First draft genome of Liparis tanakae, snailfish: a comprehensive survey of snailfish specific genes.</title>
        <authorList>
            <person name="Kim W."/>
            <person name="Song I."/>
            <person name="Jeong J.-H."/>
            <person name="Kim D."/>
            <person name="Kim S."/>
            <person name="Ryu S."/>
            <person name="Song J.Y."/>
            <person name="Lee S.K."/>
        </authorList>
    </citation>
    <scope>NUCLEOTIDE SEQUENCE [LARGE SCALE GENOMIC DNA]</scope>
    <source>
        <tissue evidence="2">Muscle</tissue>
    </source>
</reference>
<feature type="compositionally biased region" description="Basic and acidic residues" evidence="1">
    <location>
        <begin position="52"/>
        <end position="66"/>
    </location>
</feature>
<dbReference type="EMBL" id="SRLO01000012">
    <property type="protein sequence ID" value="TNN86964.1"/>
    <property type="molecule type" value="Genomic_DNA"/>
</dbReference>
<dbReference type="Proteomes" id="UP000314294">
    <property type="component" value="Unassembled WGS sequence"/>
</dbReference>
<sequence>MMSSAVQDGVGKRRNCSRNGRRTQADTSEQRQRRTNMNAHYVARGITSAKPVGDRGRPLGDRDDSPHATNTSPPPFRKPPKRDRRGLRETSPLSQLK</sequence>